<organism evidence="3 4">
    <name type="scientific">Hymenobacter gummosus</name>
    <dbReference type="NCBI Taxonomy" id="1776032"/>
    <lineage>
        <taxon>Bacteria</taxon>
        <taxon>Pseudomonadati</taxon>
        <taxon>Bacteroidota</taxon>
        <taxon>Cytophagia</taxon>
        <taxon>Cytophagales</taxon>
        <taxon>Hymenobacteraceae</taxon>
        <taxon>Hymenobacter</taxon>
    </lineage>
</organism>
<keyword evidence="1" id="KW-0732">Signal</keyword>
<accession>A0A431TZ74</accession>
<keyword evidence="4" id="KW-1185">Reference proteome</keyword>
<evidence type="ECO:0000259" key="2">
    <source>
        <dbReference type="Pfam" id="PF18962"/>
    </source>
</evidence>
<protein>
    <submittedName>
        <fullName evidence="3">T9SS type A sorting domain-containing protein</fullName>
    </submittedName>
</protein>
<comment type="caution">
    <text evidence="3">The sequence shown here is derived from an EMBL/GenBank/DDBJ whole genome shotgun (WGS) entry which is preliminary data.</text>
</comment>
<sequence>MKHLYACLCGLLLASAAPAQTIYRPLLRAGVLYQLSEVGTPGDTTHTVRLSYAGPVTSPDSLGRFSGRVVGIPTRWASACRAEQVARPDGLFGATVVIGYRRHEYELRAANGRTLLLKTQAPLNQVWTATAAGLTARTTARGVGTVLGVPDSITTITFSDGQTLLLSKQFGFVEGPALGSYLNGQRPRRLALTALQVAGRWVGQPAVGHYAIHDYQPGDVFLRYAQQRTTSGGDICSESWTRDSVLTRRLSAQGDTVRYTIWRRVLTRNYGRPGSPAGFCQNTPGTVLTAGSTHSLTVAATDESLLSQLTDAVGGPAGQIWRPLTRAGWRTAEYRGRKVQDVIMRQVCLPATGDSLQLGSIIDNESGRRYAAGLGLVLSYTGGVYYEQLNTLLGYRKVNLPTSSGTETWGSMRTFANILKAADYRPAASTAAFPNPFARELMVRFEAQRAQPVEVRLFNGLGQLVHRQTAPVAAGAQQLTLAVPALAAGLYTLQLTVDGRSQVLKVMAAQ</sequence>
<feature type="signal peptide" evidence="1">
    <location>
        <begin position="1"/>
        <end position="19"/>
    </location>
</feature>
<evidence type="ECO:0000313" key="4">
    <source>
        <dbReference type="Proteomes" id="UP000282184"/>
    </source>
</evidence>
<dbReference type="NCBIfam" id="TIGR04183">
    <property type="entry name" value="Por_Secre_tail"/>
    <property type="match status" value="1"/>
</dbReference>
<dbReference type="OrthoDB" id="864214at2"/>
<feature type="domain" description="Secretion system C-terminal sorting" evidence="2">
    <location>
        <begin position="433"/>
        <end position="505"/>
    </location>
</feature>
<dbReference type="AlphaFoldDB" id="A0A431TZ74"/>
<evidence type="ECO:0000313" key="3">
    <source>
        <dbReference type="EMBL" id="RTQ47174.1"/>
    </source>
</evidence>
<dbReference type="RefSeq" id="WP_126694973.1">
    <property type="nucleotide sequence ID" value="NZ_RXOF01000013.1"/>
</dbReference>
<proteinExistence type="predicted"/>
<feature type="chain" id="PRO_5019260129" evidence="1">
    <location>
        <begin position="20"/>
        <end position="510"/>
    </location>
</feature>
<dbReference type="InterPro" id="IPR026444">
    <property type="entry name" value="Secre_tail"/>
</dbReference>
<dbReference type="EMBL" id="RXOF01000013">
    <property type="protein sequence ID" value="RTQ47174.1"/>
    <property type="molecule type" value="Genomic_DNA"/>
</dbReference>
<evidence type="ECO:0000256" key="1">
    <source>
        <dbReference type="SAM" id="SignalP"/>
    </source>
</evidence>
<name>A0A431TZ74_9BACT</name>
<reference evidence="3 4" key="1">
    <citation type="submission" date="2018-12" db="EMBL/GenBank/DDBJ databases">
        <title>Hymenobacter gummosus sp. nov., isolated from a spring.</title>
        <authorList>
            <person name="Nie L."/>
        </authorList>
    </citation>
    <scope>NUCLEOTIDE SEQUENCE [LARGE SCALE GENOMIC DNA]</scope>
    <source>
        <strain evidence="3 4">KCTC 52166</strain>
    </source>
</reference>
<dbReference type="Proteomes" id="UP000282184">
    <property type="component" value="Unassembled WGS sequence"/>
</dbReference>
<gene>
    <name evidence="3" type="ORF">EJV47_19970</name>
</gene>
<dbReference type="Pfam" id="PF18962">
    <property type="entry name" value="Por_Secre_tail"/>
    <property type="match status" value="1"/>
</dbReference>